<evidence type="ECO:0008006" key="10">
    <source>
        <dbReference type="Google" id="ProtNLM"/>
    </source>
</evidence>
<organism evidence="8 9">
    <name type="scientific">Puccinia striiformis f. sp. tritici PST-78</name>
    <dbReference type="NCBI Taxonomy" id="1165861"/>
    <lineage>
        <taxon>Eukaryota</taxon>
        <taxon>Fungi</taxon>
        <taxon>Dikarya</taxon>
        <taxon>Basidiomycota</taxon>
        <taxon>Pucciniomycotina</taxon>
        <taxon>Pucciniomycetes</taxon>
        <taxon>Pucciniales</taxon>
        <taxon>Pucciniaceae</taxon>
        <taxon>Puccinia</taxon>
    </lineage>
</organism>
<feature type="region of interest" description="Disordered" evidence="7">
    <location>
        <begin position="408"/>
        <end position="462"/>
    </location>
</feature>
<evidence type="ECO:0000256" key="7">
    <source>
        <dbReference type="SAM" id="MobiDB-lite"/>
    </source>
</evidence>
<evidence type="ECO:0000313" key="9">
    <source>
        <dbReference type="Proteomes" id="UP000054564"/>
    </source>
</evidence>
<evidence type="ECO:0000256" key="1">
    <source>
        <dbReference type="ARBA" id="ARBA00004123"/>
    </source>
</evidence>
<dbReference type="GO" id="GO:0005634">
    <property type="term" value="C:nucleus"/>
    <property type="evidence" value="ECO:0007669"/>
    <property type="project" value="UniProtKB-SubCell"/>
</dbReference>
<reference evidence="9" key="1">
    <citation type="submission" date="2014-03" db="EMBL/GenBank/DDBJ databases">
        <title>The Genome Sequence of Puccinia striiformis f. sp. tritici PST-78.</title>
        <authorList>
            <consortium name="The Broad Institute Genome Sequencing Platform"/>
            <person name="Cuomo C."/>
            <person name="Hulbert S."/>
            <person name="Chen X."/>
            <person name="Walker B."/>
            <person name="Young S.K."/>
            <person name="Zeng Q."/>
            <person name="Gargeya S."/>
            <person name="Fitzgerald M."/>
            <person name="Haas B."/>
            <person name="Abouelleil A."/>
            <person name="Alvarado L."/>
            <person name="Arachchi H.M."/>
            <person name="Berlin A.M."/>
            <person name="Chapman S.B."/>
            <person name="Goldberg J."/>
            <person name="Griggs A."/>
            <person name="Gujja S."/>
            <person name="Hansen M."/>
            <person name="Howarth C."/>
            <person name="Imamovic A."/>
            <person name="Larimer J."/>
            <person name="McCowan C."/>
            <person name="Montmayeur A."/>
            <person name="Murphy C."/>
            <person name="Neiman D."/>
            <person name="Pearson M."/>
            <person name="Priest M."/>
            <person name="Roberts A."/>
            <person name="Saif S."/>
            <person name="Shea T."/>
            <person name="Sisk P."/>
            <person name="Sykes S."/>
            <person name="Wortman J."/>
            <person name="Nusbaum C."/>
            <person name="Birren B."/>
        </authorList>
    </citation>
    <scope>NUCLEOTIDE SEQUENCE [LARGE SCALE GENOMIC DNA]</scope>
    <source>
        <strain evidence="9">race PST-78</strain>
    </source>
</reference>
<keyword evidence="9" id="KW-1185">Reference proteome</keyword>
<dbReference type="GO" id="GO:0042795">
    <property type="term" value="P:snRNA transcription by RNA polymerase II"/>
    <property type="evidence" value="ECO:0007669"/>
    <property type="project" value="TreeGrafter"/>
</dbReference>
<evidence type="ECO:0000313" key="8">
    <source>
        <dbReference type="EMBL" id="KNF01469.1"/>
    </source>
</evidence>
<accession>A0A0L0VQC9</accession>
<evidence type="ECO:0000256" key="2">
    <source>
        <dbReference type="ARBA" id="ARBA00010410"/>
    </source>
</evidence>
<dbReference type="EMBL" id="AJIL01000029">
    <property type="protein sequence ID" value="KNF01469.1"/>
    <property type="molecule type" value="Genomic_DNA"/>
</dbReference>
<dbReference type="InterPro" id="IPR022042">
    <property type="entry name" value="snRNA-activating_su3"/>
</dbReference>
<dbReference type="Pfam" id="PF12251">
    <property type="entry name" value="SNAPC3"/>
    <property type="match status" value="2"/>
</dbReference>
<dbReference type="GO" id="GO:0001046">
    <property type="term" value="F:core promoter sequence-specific DNA binding"/>
    <property type="evidence" value="ECO:0007669"/>
    <property type="project" value="TreeGrafter"/>
</dbReference>
<feature type="compositionally biased region" description="Low complexity" evidence="7">
    <location>
        <begin position="515"/>
        <end position="529"/>
    </location>
</feature>
<sequence>MANRPFKPSKSQLKQQARILENQIFKPSKPIKLSSFIKEIKEIQGRKQPEGTATESLEQYQHLKRAATLNDLIGPLEPIYKDSNLLSELRDHHHELATPHGSLHALHLSSEQNEQNEQPNNSKRVRLTQPEDIPVEITTHNIPDYLDPSLFDSFSPSTTDPTTTSTSLTMVKYKPPTNKRVRKKAAGPPQSINHKPKPIQDLINRLSSTGLQMLQSHFDAMLYVRSIGRSDWNTSTQPMHSNLSIPIRSSSSSNEEPILLTVTFHPFSKTNNHNHNTTNSQESLLNTDSKSVSPRKQTIHILSNQRLSDLRDVVSCSANQIPICSNTQNHDSRDEEEEEEGEDLHWSDHRWVSGSAFVIENVLFSDTSSSDSGNDSENLSQKSDYAVLLQELLPGLIEKEKVNNLVTLYSDDDSDDQSETGEEEEDDDEITEIIGTNIPKSTKKKKRKRRRSHDGHNNNKIKISSLSMENVRFDQLTLRINEPYWMLHQGNCEHIFTVDEIRAIHPTDPPLTSIPTANLSTPAPTTTTTENKAPRQEESQSRQTVYPITSFLSRINSPKCRVCDRDPARLIIINDELCAESPCFICFTCFKFLHSHEDIFLDHHLHQSSTTTVVDEISNSDSAPTLGNSSGRKIRWGKVKGREWWVVPLLGST</sequence>
<evidence type="ECO:0000256" key="3">
    <source>
        <dbReference type="ARBA" id="ARBA00023015"/>
    </source>
</evidence>
<keyword evidence="4" id="KW-0238">DNA-binding</keyword>
<dbReference type="GO" id="GO:0000978">
    <property type="term" value="F:RNA polymerase II cis-regulatory region sequence-specific DNA binding"/>
    <property type="evidence" value="ECO:0007669"/>
    <property type="project" value="TreeGrafter"/>
</dbReference>
<keyword evidence="3" id="KW-0805">Transcription regulation</keyword>
<dbReference type="STRING" id="1165861.A0A0L0VQC9"/>
<protein>
    <recommendedName>
        <fullName evidence="10">snRNA-activating protein complex subunit 3</fullName>
    </recommendedName>
</protein>
<dbReference type="CDD" id="cd19757">
    <property type="entry name" value="Bbox1"/>
    <property type="match status" value="1"/>
</dbReference>
<comment type="similarity">
    <text evidence="2">Belongs to the SNAPC3/SRD2 family.</text>
</comment>
<keyword evidence="6" id="KW-0539">Nucleus</keyword>
<dbReference type="OrthoDB" id="3437960at2759"/>
<gene>
    <name evidence="8" type="ORF">PSTG_05252</name>
</gene>
<proteinExistence type="inferred from homology"/>
<dbReference type="GO" id="GO:0042796">
    <property type="term" value="P:snRNA transcription by RNA polymerase III"/>
    <property type="evidence" value="ECO:0007669"/>
    <property type="project" value="TreeGrafter"/>
</dbReference>
<feature type="region of interest" description="Disordered" evidence="7">
    <location>
        <begin position="509"/>
        <end position="543"/>
    </location>
</feature>
<dbReference type="PANTHER" id="PTHR13421">
    <property type="entry name" value="SNRNA-ACTIVATING PROTEIN COMPLEX SUBUNIT 3"/>
    <property type="match status" value="1"/>
</dbReference>
<feature type="compositionally biased region" description="Acidic residues" evidence="7">
    <location>
        <begin position="410"/>
        <end position="431"/>
    </location>
</feature>
<feature type="compositionally biased region" description="Basic residues" evidence="7">
    <location>
        <begin position="441"/>
        <end position="453"/>
    </location>
</feature>
<evidence type="ECO:0000256" key="4">
    <source>
        <dbReference type="ARBA" id="ARBA00023125"/>
    </source>
</evidence>
<feature type="region of interest" description="Disordered" evidence="7">
    <location>
        <begin position="177"/>
        <end position="197"/>
    </location>
</feature>
<comment type="caution">
    <text evidence="8">The sequence shown here is derived from an EMBL/GenBank/DDBJ whole genome shotgun (WGS) entry which is preliminary data.</text>
</comment>
<evidence type="ECO:0000256" key="5">
    <source>
        <dbReference type="ARBA" id="ARBA00023163"/>
    </source>
</evidence>
<dbReference type="PANTHER" id="PTHR13421:SF16">
    <property type="entry name" value="SNRNA-ACTIVATING PROTEIN COMPLEX SUBUNIT 3"/>
    <property type="match status" value="1"/>
</dbReference>
<comment type="subcellular location">
    <subcellularLocation>
        <location evidence="1">Nucleus</location>
    </subcellularLocation>
</comment>
<feature type="region of interest" description="Disordered" evidence="7">
    <location>
        <begin position="323"/>
        <end position="347"/>
    </location>
</feature>
<dbReference type="GO" id="GO:0001006">
    <property type="term" value="F:RNA polymerase III type 3 promoter sequence-specific DNA binding"/>
    <property type="evidence" value="ECO:0007669"/>
    <property type="project" value="TreeGrafter"/>
</dbReference>
<dbReference type="AlphaFoldDB" id="A0A0L0VQC9"/>
<dbReference type="Proteomes" id="UP000054564">
    <property type="component" value="Unassembled WGS sequence"/>
</dbReference>
<keyword evidence="5" id="KW-0804">Transcription</keyword>
<dbReference type="GO" id="GO:0019185">
    <property type="term" value="C:snRNA-activating protein complex"/>
    <property type="evidence" value="ECO:0007669"/>
    <property type="project" value="TreeGrafter"/>
</dbReference>
<name>A0A0L0VQC9_9BASI</name>
<dbReference type="GO" id="GO:0003681">
    <property type="term" value="F:bent DNA binding"/>
    <property type="evidence" value="ECO:0007669"/>
    <property type="project" value="TreeGrafter"/>
</dbReference>
<evidence type="ECO:0000256" key="6">
    <source>
        <dbReference type="ARBA" id="ARBA00023242"/>
    </source>
</evidence>